<dbReference type="GO" id="GO:0005524">
    <property type="term" value="F:ATP binding"/>
    <property type="evidence" value="ECO:0007669"/>
    <property type="project" value="UniProtKB-KW"/>
</dbReference>
<evidence type="ECO:0000313" key="6">
    <source>
        <dbReference type="Proteomes" id="UP000261080"/>
    </source>
</evidence>
<dbReference type="InterPro" id="IPR027417">
    <property type="entry name" value="P-loop_NTPase"/>
</dbReference>
<gene>
    <name evidence="5" type="ORF">DW016_06845</name>
</gene>
<dbReference type="PANTHER" id="PTHR42711:SF13">
    <property type="entry name" value="ABC TRANSPORTER, ATP-BINDING PROTEIN"/>
    <property type="match status" value="1"/>
</dbReference>
<evidence type="ECO:0000259" key="4">
    <source>
        <dbReference type="PROSITE" id="PS50893"/>
    </source>
</evidence>
<evidence type="ECO:0000256" key="1">
    <source>
        <dbReference type="ARBA" id="ARBA00022448"/>
    </source>
</evidence>
<dbReference type="Proteomes" id="UP000261080">
    <property type="component" value="Unassembled WGS sequence"/>
</dbReference>
<keyword evidence="3 5" id="KW-0067">ATP-binding</keyword>
<dbReference type="SUPFAM" id="SSF52540">
    <property type="entry name" value="P-loop containing nucleoside triphosphate hydrolases"/>
    <property type="match status" value="1"/>
</dbReference>
<proteinExistence type="predicted"/>
<feature type="domain" description="ABC transporter" evidence="4">
    <location>
        <begin position="6"/>
        <end position="232"/>
    </location>
</feature>
<comment type="caution">
    <text evidence="5">The sequence shown here is derived from an EMBL/GenBank/DDBJ whole genome shotgun (WGS) entry which is preliminary data.</text>
</comment>
<protein>
    <submittedName>
        <fullName evidence="5">ABC transporter ATP-binding protein</fullName>
    </submittedName>
</protein>
<reference evidence="5 6" key="1">
    <citation type="submission" date="2018-08" db="EMBL/GenBank/DDBJ databases">
        <title>A genome reference for cultivated species of the human gut microbiota.</title>
        <authorList>
            <person name="Zou Y."/>
            <person name="Xue W."/>
            <person name="Luo G."/>
        </authorList>
    </citation>
    <scope>NUCLEOTIDE SEQUENCE [LARGE SCALE GENOMIC DNA]</scope>
    <source>
        <strain evidence="5 6">AF37-2AT</strain>
    </source>
</reference>
<dbReference type="PANTHER" id="PTHR42711">
    <property type="entry name" value="ABC TRANSPORTER ATP-BINDING PROTEIN"/>
    <property type="match status" value="1"/>
</dbReference>
<dbReference type="SMART" id="SM00382">
    <property type="entry name" value="AAA"/>
    <property type="match status" value="1"/>
</dbReference>
<evidence type="ECO:0000256" key="3">
    <source>
        <dbReference type="ARBA" id="ARBA00022840"/>
    </source>
</evidence>
<dbReference type="InterPro" id="IPR003439">
    <property type="entry name" value="ABC_transporter-like_ATP-bd"/>
</dbReference>
<dbReference type="AlphaFoldDB" id="A0A3E3K317"/>
<sequence>MSTEYLSFHHLSKTFQKDPVLKDISATLERGHILGFLGPSGAGKTTTIKILTGQLRPSSGEAYVLGKHCQDIDESIYEQIGIVTDESGVYERLSVYDNLKYFARLLNVPLSNIPTLLNRIGLYEHRKKAAAKLSKGQTQRLILARAILHRPRVLFLDEPTSGLDPATSMEIHKMLLELKDAGMAIFLTTHNMEEAAKLCDNVALLNEGIIVEYGNPKDICLRHNIHKRYRVRLHDGSIHELAQSEESARAIANWLAQDQIETIHSCEPTLETVFLSATGRSLS</sequence>
<keyword evidence="2" id="KW-0547">Nucleotide-binding</keyword>
<dbReference type="OrthoDB" id="9804819at2"/>
<dbReference type="RefSeq" id="WP_117493450.1">
    <property type="nucleotide sequence ID" value="NZ_CALBAT010000027.1"/>
</dbReference>
<keyword evidence="6" id="KW-1185">Reference proteome</keyword>
<dbReference type="InterPro" id="IPR050763">
    <property type="entry name" value="ABC_transporter_ATP-binding"/>
</dbReference>
<evidence type="ECO:0000313" key="5">
    <source>
        <dbReference type="EMBL" id="RGE87827.1"/>
    </source>
</evidence>
<dbReference type="EMBL" id="QVLX01000003">
    <property type="protein sequence ID" value="RGE87827.1"/>
    <property type="molecule type" value="Genomic_DNA"/>
</dbReference>
<keyword evidence="1" id="KW-0813">Transport</keyword>
<name>A0A3E3K317_9FIRM</name>
<dbReference type="InterPro" id="IPR003593">
    <property type="entry name" value="AAA+_ATPase"/>
</dbReference>
<dbReference type="PROSITE" id="PS50893">
    <property type="entry name" value="ABC_TRANSPORTER_2"/>
    <property type="match status" value="1"/>
</dbReference>
<organism evidence="5 6">
    <name type="scientific">Sellimonas intestinalis</name>
    <dbReference type="NCBI Taxonomy" id="1653434"/>
    <lineage>
        <taxon>Bacteria</taxon>
        <taxon>Bacillati</taxon>
        <taxon>Bacillota</taxon>
        <taxon>Clostridia</taxon>
        <taxon>Lachnospirales</taxon>
        <taxon>Lachnospiraceae</taxon>
        <taxon>Sellimonas</taxon>
    </lineage>
</organism>
<dbReference type="Pfam" id="PF00005">
    <property type="entry name" value="ABC_tran"/>
    <property type="match status" value="1"/>
</dbReference>
<dbReference type="CDD" id="cd03230">
    <property type="entry name" value="ABC_DR_subfamily_A"/>
    <property type="match status" value="1"/>
</dbReference>
<dbReference type="Gene3D" id="3.40.50.300">
    <property type="entry name" value="P-loop containing nucleotide triphosphate hydrolases"/>
    <property type="match status" value="1"/>
</dbReference>
<evidence type="ECO:0000256" key="2">
    <source>
        <dbReference type="ARBA" id="ARBA00022741"/>
    </source>
</evidence>
<dbReference type="GO" id="GO:0016887">
    <property type="term" value="F:ATP hydrolysis activity"/>
    <property type="evidence" value="ECO:0007669"/>
    <property type="project" value="InterPro"/>
</dbReference>
<accession>A0A3E3K317</accession>